<evidence type="ECO:0000313" key="2">
    <source>
        <dbReference type="Proteomes" id="UP000245375"/>
    </source>
</evidence>
<gene>
    <name evidence="1" type="ORF">DIS18_06145</name>
</gene>
<protein>
    <submittedName>
        <fullName evidence="1">Uncharacterized protein</fullName>
    </submittedName>
</protein>
<reference evidence="1 2" key="1">
    <citation type="submission" date="2018-05" db="EMBL/GenBank/DDBJ databases">
        <title>Algibacter marinivivus sp. nov., isolated from sample around a algae.</title>
        <authorList>
            <person name="Zhong X."/>
        </authorList>
    </citation>
    <scope>NUCLEOTIDE SEQUENCE [LARGE SCALE GENOMIC DNA]</scope>
    <source>
        <strain evidence="1 2">ZY111</strain>
    </source>
</reference>
<dbReference type="PROSITE" id="PS51257">
    <property type="entry name" value="PROKAR_LIPOPROTEIN"/>
    <property type="match status" value="1"/>
</dbReference>
<dbReference type="EMBL" id="QFRI01000001">
    <property type="protein sequence ID" value="PWH84121.1"/>
    <property type="molecule type" value="Genomic_DNA"/>
</dbReference>
<accession>A0A2U2X8N0</accession>
<dbReference type="RefSeq" id="WP_109352125.1">
    <property type="nucleotide sequence ID" value="NZ_QFRI01000001.1"/>
</dbReference>
<keyword evidence="2" id="KW-1185">Reference proteome</keyword>
<dbReference type="AlphaFoldDB" id="A0A2U2X8N0"/>
<name>A0A2U2X8N0_9FLAO</name>
<reference evidence="2" key="2">
    <citation type="submission" date="2018-05" db="EMBL/GenBank/DDBJ databases">
        <title>Algibacter marinivivus sp. nov., isolated from sample around a algae.</title>
        <authorList>
            <person name="Lu D."/>
        </authorList>
    </citation>
    <scope>NUCLEOTIDE SEQUENCE [LARGE SCALE GENOMIC DNA]</scope>
    <source>
        <strain evidence="2">ZY111</strain>
    </source>
</reference>
<organism evidence="1 2">
    <name type="scientific">Algibacter marinivivus</name>
    <dbReference type="NCBI Taxonomy" id="2100723"/>
    <lineage>
        <taxon>Bacteria</taxon>
        <taxon>Pseudomonadati</taxon>
        <taxon>Bacteroidota</taxon>
        <taxon>Flavobacteriia</taxon>
        <taxon>Flavobacteriales</taxon>
        <taxon>Flavobacteriaceae</taxon>
        <taxon>Algibacter</taxon>
    </lineage>
</organism>
<proteinExistence type="predicted"/>
<reference evidence="2" key="3">
    <citation type="submission" date="2018-05" db="EMBL/GenBank/DDBJ databases">
        <authorList>
            <person name="Lu D."/>
        </authorList>
    </citation>
    <scope>NUCLEOTIDE SEQUENCE [LARGE SCALE GENOMIC DNA]</scope>
    <source>
        <strain evidence="2">ZY111</strain>
    </source>
</reference>
<dbReference type="Proteomes" id="UP000245375">
    <property type="component" value="Unassembled WGS sequence"/>
</dbReference>
<evidence type="ECO:0000313" key="1">
    <source>
        <dbReference type="EMBL" id="PWH84121.1"/>
    </source>
</evidence>
<sequence>MFAKPLYILSFLLLFSACKKTQEITDETEIEQTKSQEITELDVSKLKYIEYALDSKTEDIIADWDEYIQVEDLVADIKKGDLTFFDDSKATVKLLLRELKDNIPEQVNSPSITARVLVLETKILKLESLTNLSTTSKEELLETIKEFFVSFYTLSFQMNKKVEFDNRSIERP</sequence>
<comment type="caution">
    <text evidence="1">The sequence shown here is derived from an EMBL/GenBank/DDBJ whole genome shotgun (WGS) entry which is preliminary data.</text>
</comment>
<dbReference type="OrthoDB" id="1443931at2"/>